<dbReference type="InterPro" id="IPR015915">
    <property type="entry name" value="Kelch-typ_b-propeller"/>
</dbReference>
<evidence type="ECO:0000313" key="5">
    <source>
        <dbReference type="Proteomes" id="UP001642483"/>
    </source>
</evidence>
<evidence type="ECO:0000259" key="3">
    <source>
        <dbReference type="Pfam" id="PF13676"/>
    </source>
</evidence>
<dbReference type="SUPFAM" id="SSF52200">
    <property type="entry name" value="Toll/Interleukin receptor TIR domain"/>
    <property type="match status" value="1"/>
</dbReference>
<dbReference type="Gene3D" id="3.40.50.10140">
    <property type="entry name" value="Toll/interleukin-1 receptor homology (TIR) domain"/>
    <property type="match status" value="1"/>
</dbReference>
<dbReference type="Proteomes" id="UP001642483">
    <property type="component" value="Unassembled WGS sequence"/>
</dbReference>
<organism evidence="4 5">
    <name type="scientific">Clavelina lepadiformis</name>
    <name type="common">Light-bulb sea squirt</name>
    <name type="synonym">Ascidia lepadiformis</name>
    <dbReference type="NCBI Taxonomy" id="159417"/>
    <lineage>
        <taxon>Eukaryota</taxon>
        <taxon>Metazoa</taxon>
        <taxon>Chordata</taxon>
        <taxon>Tunicata</taxon>
        <taxon>Ascidiacea</taxon>
        <taxon>Aplousobranchia</taxon>
        <taxon>Clavelinidae</taxon>
        <taxon>Clavelina</taxon>
    </lineage>
</organism>
<dbReference type="Gene3D" id="2.120.10.80">
    <property type="entry name" value="Kelch-type beta propeller"/>
    <property type="match status" value="1"/>
</dbReference>
<evidence type="ECO:0000256" key="2">
    <source>
        <dbReference type="ARBA" id="ARBA00022737"/>
    </source>
</evidence>
<name>A0ABP0FVB2_CLALP</name>
<dbReference type="InterPro" id="IPR035897">
    <property type="entry name" value="Toll_tir_struct_dom_sf"/>
</dbReference>
<dbReference type="SMART" id="SM00612">
    <property type="entry name" value="Kelch"/>
    <property type="match status" value="5"/>
</dbReference>
<accession>A0ABP0FVB2</accession>
<dbReference type="InterPro" id="IPR011043">
    <property type="entry name" value="Gal_Oxase/kelch_b-propeller"/>
</dbReference>
<keyword evidence="2" id="KW-0677">Repeat</keyword>
<dbReference type="Pfam" id="PF01344">
    <property type="entry name" value="Kelch_1"/>
    <property type="match status" value="1"/>
</dbReference>
<evidence type="ECO:0000313" key="4">
    <source>
        <dbReference type="EMBL" id="CAK8682593.1"/>
    </source>
</evidence>
<dbReference type="EMBL" id="CAWYQH010000095">
    <property type="protein sequence ID" value="CAK8682593.1"/>
    <property type="molecule type" value="Genomic_DNA"/>
</dbReference>
<keyword evidence="5" id="KW-1185">Reference proteome</keyword>
<dbReference type="InterPro" id="IPR006652">
    <property type="entry name" value="Kelch_1"/>
</dbReference>
<evidence type="ECO:0000256" key="1">
    <source>
        <dbReference type="ARBA" id="ARBA00022441"/>
    </source>
</evidence>
<keyword evidence="1" id="KW-0880">Kelch repeat</keyword>
<dbReference type="SUPFAM" id="SSF117281">
    <property type="entry name" value="Kelch motif"/>
    <property type="match status" value="1"/>
</dbReference>
<reference evidence="4 5" key="1">
    <citation type="submission" date="2024-02" db="EMBL/GenBank/DDBJ databases">
        <authorList>
            <person name="Daric V."/>
            <person name="Darras S."/>
        </authorList>
    </citation>
    <scope>NUCLEOTIDE SEQUENCE [LARGE SCALE GENOMIC DNA]</scope>
</reference>
<protein>
    <recommendedName>
        <fullName evidence="3">TIR domain-containing protein</fullName>
    </recommendedName>
</protein>
<dbReference type="Pfam" id="PF13676">
    <property type="entry name" value="TIR_2"/>
    <property type="match status" value="1"/>
</dbReference>
<dbReference type="Pfam" id="PF24681">
    <property type="entry name" value="Kelch_KLHDC2_KLHL20_DRC7"/>
    <property type="match status" value="1"/>
</dbReference>
<proteinExistence type="predicted"/>
<comment type="caution">
    <text evidence="4">The sequence shown here is derived from an EMBL/GenBank/DDBJ whole genome shotgun (WGS) entry which is preliminary data.</text>
</comment>
<dbReference type="PANTHER" id="PTHR46344">
    <property type="entry name" value="OS02G0202900 PROTEIN"/>
    <property type="match status" value="1"/>
</dbReference>
<sequence>MSSPSTSSPSKHIMISYNWSDSKELAHKIHDRLSDAGYQVWINKGQMKGNIYEKMGQAVENAHVVLMFLSPNYETSENCIRESSLTTDLAKRIVPIRVLPDEYQLSTRLRLLTQDLTYYNFNNGSFDDNFNQLLHEIESIPGIEITRKVETKLHKMKISEAPGQSDEILMIGGLDCKQSGVKFNTKTKQWSDMPDTNIARERPSAVNYNQQILLMGGHECGSFNALNSAEMLDLNDENPKWDSNLPSMGEKRYGFASTLLDGLVYCAGGEDATGHLSSCDSYNPEERKWSSITNMNETRSSFTLVSARGLLYALGGWDDNNNATTKAECYDPRKGKWEYIPPMKTCRSGLTAVVLNNEIYAIGGDDGSNHLSSVEKYDLDTKTWIDVSCMNEERWDGSACVVDGFIWVFGGEYAETVEFYDPATNKWQVSTNMDLERVCPCVLSI</sequence>
<dbReference type="InterPro" id="IPR000157">
    <property type="entry name" value="TIR_dom"/>
</dbReference>
<dbReference type="PANTHER" id="PTHR46344:SF27">
    <property type="entry name" value="KELCH REPEAT SUPERFAMILY PROTEIN"/>
    <property type="match status" value="1"/>
</dbReference>
<feature type="domain" description="TIR" evidence="3">
    <location>
        <begin position="13"/>
        <end position="134"/>
    </location>
</feature>
<dbReference type="SUPFAM" id="SSF50965">
    <property type="entry name" value="Galactose oxidase, central domain"/>
    <property type="match status" value="1"/>
</dbReference>
<gene>
    <name evidence="4" type="ORF">CVLEPA_LOCUS13259</name>
</gene>